<accession>A0A645BIM5</accession>
<dbReference type="EMBL" id="VSSQ01020396">
    <property type="protein sequence ID" value="MPM65217.1"/>
    <property type="molecule type" value="Genomic_DNA"/>
</dbReference>
<evidence type="ECO:0000259" key="4">
    <source>
        <dbReference type="PROSITE" id="PS50987"/>
    </source>
</evidence>
<dbReference type="GO" id="GO:0003700">
    <property type="term" value="F:DNA-binding transcription factor activity"/>
    <property type="evidence" value="ECO:0007669"/>
    <property type="project" value="InterPro"/>
</dbReference>
<dbReference type="NCBIfam" id="NF033788">
    <property type="entry name" value="HTH_metalloreg"/>
    <property type="match status" value="1"/>
</dbReference>
<dbReference type="PANTHER" id="PTHR33154:SF33">
    <property type="entry name" value="TRANSCRIPTIONAL REPRESSOR SDPR"/>
    <property type="match status" value="1"/>
</dbReference>
<comment type="caution">
    <text evidence="5">The sequence shown here is derived from an EMBL/GenBank/DDBJ whole genome shotgun (WGS) entry which is preliminary data.</text>
</comment>
<dbReference type="InterPro" id="IPR036388">
    <property type="entry name" value="WH-like_DNA-bd_sf"/>
</dbReference>
<dbReference type="AlphaFoldDB" id="A0A645BIM5"/>
<sequence length="109" mass="12710">MELDRMLKALGEPMRLKIYQALLERKHCVRSLSKKFGISESAISQHMKVMKDAGLVYGEKYGYHTHYLPLQDAVDYLAEQFELMKTASLTVDRDMTICQCEYRKEGEQE</sequence>
<evidence type="ECO:0000313" key="5">
    <source>
        <dbReference type="EMBL" id="MPM65217.1"/>
    </source>
</evidence>
<evidence type="ECO:0000256" key="3">
    <source>
        <dbReference type="ARBA" id="ARBA00023163"/>
    </source>
</evidence>
<name>A0A645BIM5_9ZZZZ</name>
<keyword evidence="2" id="KW-0238">DNA-binding</keyword>
<proteinExistence type="predicted"/>
<dbReference type="PRINTS" id="PR00778">
    <property type="entry name" value="HTHARSR"/>
</dbReference>
<keyword evidence="3" id="KW-0804">Transcription</keyword>
<feature type="domain" description="HTH arsR-type" evidence="4">
    <location>
        <begin position="1"/>
        <end position="89"/>
    </location>
</feature>
<dbReference type="InterPro" id="IPR011991">
    <property type="entry name" value="ArsR-like_HTH"/>
</dbReference>
<dbReference type="SMART" id="SM00418">
    <property type="entry name" value="HTH_ARSR"/>
    <property type="match status" value="1"/>
</dbReference>
<organism evidence="5">
    <name type="scientific">bioreactor metagenome</name>
    <dbReference type="NCBI Taxonomy" id="1076179"/>
    <lineage>
        <taxon>unclassified sequences</taxon>
        <taxon>metagenomes</taxon>
        <taxon>ecological metagenomes</taxon>
    </lineage>
</organism>
<evidence type="ECO:0000256" key="2">
    <source>
        <dbReference type="ARBA" id="ARBA00023125"/>
    </source>
</evidence>
<protein>
    <recommendedName>
        <fullName evidence="4">HTH arsR-type domain-containing protein</fullName>
    </recommendedName>
</protein>
<reference evidence="5" key="1">
    <citation type="submission" date="2019-08" db="EMBL/GenBank/DDBJ databases">
        <authorList>
            <person name="Kucharzyk K."/>
            <person name="Murdoch R.W."/>
            <person name="Higgins S."/>
            <person name="Loffler F."/>
        </authorList>
    </citation>
    <scope>NUCLEOTIDE SEQUENCE</scope>
</reference>
<dbReference type="PANTHER" id="PTHR33154">
    <property type="entry name" value="TRANSCRIPTIONAL REGULATOR, ARSR FAMILY"/>
    <property type="match status" value="1"/>
</dbReference>
<dbReference type="InterPro" id="IPR036390">
    <property type="entry name" value="WH_DNA-bd_sf"/>
</dbReference>
<dbReference type="Gene3D" id="1.10.10.10">
    <property type="entry name" value="Winged helix-like DNA-binding domain superfamily/Winged helix DNA-binding domain"/>
    <property type="match status" value="1"/>
</dbReference>
<dbReference type="Pfam" id="PF01022">
    <property type="entry name" value="HTH_5"/>
    <property type="match status" value="1"/>
</dbReference>
<gene>
    <name evidence="5" type="ORF">SDC9_112110</name>
</gene>
<dbReference type="GO" id="GO:0003677">
    <property type="term" value="F:DNA binding"/>
    <property type="evidence" value="ECO:0007669"/>
    <property type="project" value="UniProtKB-KW"/>
</dbReference>
<dbReference type="SUPFAM" id="SSF46785">
    <property type="entry name" value="Winged helix' DNA-binding domain"/>
    <property type="match status" value="1"/>
</dbReference>
<dbReference type="PROSITE" id="PS50987">
    <property type="entry name" value="HTH_ARSR_2"/>
    <property type="match status" value="1"/>
</dbReference>
<evidence type="ECO:0000256" key="1">
    <source>
        <dbReference type="ARBA" id="ARBA00023015"/>
    </source>
</evidence>
<keyword evidence="1" id="KW-0805">Transcription regulation</keyword>
<dbReference type="InterPro" id="IPR001845">
    <property type="entry name" value="HTH_ArsR_DNA-bd_dom"/>
</dbReference>
<dbReference type="InterPro" id="IPR051081">
    <property type="entry name" value="HTH_MetalResp_TranReg"/>
</dbReference>
<dbReference type="CDD" id="cd00090">
    <property type="entry name" value="HTH_ARSR"/>
    <property type="match status" value="1"/>
</dbReference>